<dbReference type="PANTHER" id="PTHR21057">
    <property type="entry name" value="PHOSPHO-2-DEHYDRO-3-DEOXYHEPTONATE ALDOLASE"/>
    <property type="match status" value="1"/>
</dbReference>
<evidence type="ECO:0000313" key="10">
    <source>
        <dbReference type="EMBL" id="MBN1573663.1"/>
    </source>
</evidence>
<dbReference type="Gene3D" id="3.20.20.70">
    <property type="entry name" value="Aldolase class I"/>
    <property type="match status" value="1"/>
</dbReference>
<dbReference type="EMBL" id="JAFGIX010000054">
    <property type="protein sequence ID" value="MBN1573663.1"/>
    <property type="molecule type" value="Genomic_DNA"/>
</dbReference>
<protein>
    <recommendedName>
        <fullName evidence="8">2-dehydro-3-deoxyphosphooctonate aldolase</fullName>
        <ecNumber evidence="8">2.5.1.55</ecNumber>
    </recommendedName>
    <alternativeName>
        <fullName evidence="8">3-deoxy-D-manno-octulosonic acid 8-phosphate synthase</fullName>
    </alternativeName>
    <alternativeName>
        <fullName evidence="8">KDO-8-phosphate synthase</fullName>
        <shortName evidence="8">KDO 8-P synthase</shortName>
        <shortName evidence="8">KDOPS</shortName>
    </alternativeName>
    <alternativeName>
        <fullName evidence="8">Phospho-2-dehydro-3-deoxyoctonate aldolase</fullName>
    </alternativeName>
</protein>
<gene>
    <name evidence="8 10" type="primary">kdsA</name>
    <name evidence="10" type="ORF">JW984_10760</name>
</gene>
<accession>A0A9D8PPS2</accession>
<dbReference type="NCBIfam" id="NF003543">
    <property type="entry name" value="PRK05198.1"/>
    <property type="match status" value="1"/>
</dbReference>
<dbReference type="Pfam" id="PF00793">
    <property type="entry name" value="DAHP_synth_1"/>
    <property type="match status" value="1"/>
</dbReference>
<dbReference type="SUPFAM" id="SSF51569">
    <property type="entry name" value="Aldolase"/>
    <property type="match status" value="1"/>
</dbReference>
<comment type="subcellular location">
    <subcellularLocation>
        <location evidence="1 8">Cytoplasm</location>
    </subcellularLocation>
</comment>
<dbReference type="HAMAP" id="MF_00056">
    <property type="entry name" value="KDO8P_synth"/>
    <property type="match status" value="1"/>
</dbReference>
<proteinExistence type="inferred from homology"/>
<comment type="similarity">
    <text evidence="4 8">Belongs to the KdsA family.</text>
</comment>
<keyword evidence="6 8" id="KW-0808">Transferase</keyword>
<name>A0A9D8PPS2_9DELT</name>
<evidence type="ECO:0000256" key="2">
    <source>
        <dbReference type="ARBA" id="ARBA00004756"/>
    </source>
</evidence>
<dbReference type="EC" id="2.5.1.55" evidence="8"/>
<evidence type="ECO:0000313" key="11">
    <source>
        <dbReference type="Proteomes" id="UP000809273"/>
    </source>
</evidence>
<dbReference type="GO" id="GO:0005737">
    <property type="term" value="C:cytoplasm"/>
    <property type="evidence" value="ECO:0007669"/>
    <property type="project" value="UniProtKB-SubCell"/>
</dbReference>
<evidence type="ECO:0000256" key="6">
    <source>
        <dbReference type="ARBA" id="ARBA00022679"/>
    </source>
</evidence>
<evidence type="ECO:0000256" key="5">
    <source>
        <dbReference type="ARBA" id="ARBA00022490"/>
    </source>
</evidence>
<dbReference type="AlphaFoldDB" id="A0A9D8PPS2"/>
<evidence type="ECO:0000256" key="8">
    <source>
        <dbReference type="HAMAP-Rule" id="MF_00056"/>
    </source>
</evidence>
<dbReference type="GO" id="GO:0008676">
    <property type="term" value="F:3-deoxy-8-phosphooctulonate synthase activity"/>
    <property type="evidence" value="ECO:0007669"/>
    <property type="project" value="UniProtKB-UniRule"/>
</dbReference>
<keyword evidence="8" id="KW-0448">Lipopolysaccharide biosynthesis</keyword>
<feature type="domain" description="DAHP synthetase I/KDSA" evidence="9">
    <location>
        <begin position="9"/>
        <end position="288"/>
    </location>
</feature>
<evidence type="ECO:0000256" key="7">
    <source>
        <dbReference type="ARBA" id="ARBA00049112"/>
    </source>
</evidence>
<evidence type="ECO:0000256" key="4">
    <source>
        <dbReference type="ARBA" id="ARBA00010499"/>
    </source>
</evidence>
<dbReference type="InterPro" id="IPR006218">
    <property type="entry name" value="DAHP1/KDSA"/>
</dbReference>
<dbReference type="InterPro" id="IPR006269">
    <property type="entry name" value="KDO8P_synthase"/>
</dbReference>
<comment type="pathway">
    <text evidence="2">Bacterial outer membrane biogenesis; lipopolysaccharide biosynthesis.</text>
</comment>
<dbReference type="GO" id="GO:0019294">
    <property type="term" value="P:keto-3-deoxy-D-manno-octulosonic acid biosynthetic process"/>
    <property type="evidence" value="ECO:0007669"/>
    <property type="project" value="UniProtKB-UniRule"/>
</dbReference>
<sequence length="296" mass="32521">MTRIVNIGDIEIGGERPFVLIAGPCVIEGEKVAMETGAAIKKIAEELKIPYIYKSSYDKANRSSVSSYRGPGMEEGLKILKKVREYLGVPVLSDVHTVDEVRRAAEVLDVLQIPAFLCRQTDLLLEAGRTKKPVNVKKGQFLAPEDIINVVDKIESEGNKDIILTERGATFGYHNLVVDFRSLQIMREGLVRVTGGVAHPLKDEEHPAVVFDATHSVQLPGGADGITGGDRRFIPTLARAAVASGVDGIFMEVHPDPPSALCDATNQFHLKHLKRLLEQLFTLDSIIKNEKNNDFC</sequence>
<evidence type="ECO:0000256" key="1">
    <source>
        <dbReference type="ARBA" id="ARBA00004496"/>
    </source>
</evidence>
<dbReference type="Proteomes" id="UP000809273">
    <property type="component" value="Unassembled WGS sequence"/>
</dbReference>
<comment type="catalytic activity">
    <reaction evidence="7 8">
        <text>D-arabinose 5-phosphate + phosphoenolpyruvate + H2O = 3-deoxy-alpha-D-manno-2-octulosonate-8-phosphate + phosphate</text>
        <dbReference type="Rhea" id="RHEA:14053"/>
        <dbReference type="ChEBI" id="CHEBI:15377"/>
        <dbReference type="ChEBI" id="CHEBI:43474"/>
        <dbReference type="ChEBI" id="CHEBI:57693"/>
        <dbReference type="ChEBI" id="CHEBI:58702"/>
        <dbReference type="ChEBI" id="CHEBI:85985"/>
        <dbReference type="EC" id="2.5.1.55"/>
    </reaction>
</comment>
<reference evidence="10" key="1">
    <citation type="journal article" date="2021" name="Environ. Microbiol.">
        <title>Genomic characterization of three novel Desulfobacterota classes expand the metabolic and phylogenetic diversity of the phylum.</title>
        <authorList>
            <person name="Murphy C.L."/>
            <person name="Biggerstaff J."/>
            <person name="Eichhorn A."/>
            <person name="Ewing E."/>
            <person name="Shahan R."/>
            <person name="Soriano D."/>
            <person name="Stewart S."/>
            <person name="VanMol K."/>
            <person name="Walker R."/>
            <person name="Walters P."/>
            <person name="Elshahed M.S."/>
            <person name="Youssef N.H."/>
        </authorList>
    </citation>
    <scope>NUCLEOTIDE SEQUENCE</scope>
    <source>
        <strain evidence="10">Zod_Metabat.24</strain>
    </source>
</reference>
<evidence type="ECO:0000259" key="9">
    <source>
        <dbReference type="Pfam" id="PF00793"/>
    </source>
</evidence>
<dbReference type="InterPro" id="IPR013785">
    <property type="entry name" value="Aldolase_TIM"/>
</dbReference>
<organism evidence="10 11">
    <name type="scientific">Candidatus Zymogenus saltonus</name>
    <dbReference type="NCBI Taxonomy" id="2844893"/>
    <lineage>
        <taxon>Bacteria</taxon>
        <taxon>Deltaproteobacteria</taxon>
        <taxon>Candidatus Zymogenia</taxon>
        <taxon>Candidatus Zymogeniales</taxon>
        <taxon>Candidatus Zymogenaceae</taxon>
        <taxon>Candidatus Zymogenus</taxon>
    </lineage>
</organism>
<comment type="caution">
    <text evidence="10">The sequence shown here is derived from an EMBL/GenBank/DDBJ whole genome shotgun (WGS) entry which is preliminary data.</text>
</comment>
<reference evidence="10" key="2">
    <citation type="submission" date="2021-01" db="EMBL/GenBank/DDBJ databases">
        <authorList>
            <person name="Hahn C.R."/>
            <person name="Youssef N.H."/>
            <person name="Elshahed M."/>
        </authorList>
    </citation>
    <scope>NUCLEOTIDE SEQUENCE</scope>
    <source>
        <strain evidence="10">Zod_Metabat.24</strain>
    </source>
</reference>
<dbReference type="NCBIfam" id="TIGR01362">
    <property type="entry name" value="KDO8P_synth"/>
    <property type="match status" value="1"/>
</dbReference>
<evidence type="ECO:0000256" key="3">
    <source>
        <dbReference type="ARBA" id="ARBA00004845"/>
    </source>
</evidence>
<keyword evidence="5 8" id="KW-0963">Cytoplasm</keyword>
<comment type="pathway">
    <text evidence="3 8">Carbohydrate biosynthesis; 3-deoxy-D-manno-octulosonate biosynthesis; 3-deoxy-D-manno-octulosonate from D-ribulose 5-phosphate: step 2/3.</text>
</comment>